<dbReference type="PANTHER" id="PTHR38790">
    <property type="entry name" value="2EXR DOMAIN-CONTAINING PROTEIN-RELATED"/>
    <property type="match status" value="1"/>
</dbReference>
<accession>A0A6G1J9E4</accession>
<evidence type="ECO:0000313" key="2">
    <source>
        <dbReference type="EMBL" id="KAF2686813.1"/>
    </source>
</evidence>
<dbReference type="EMBL" id="MU005576">
    <property type="protein sequence ID" value="KAF2686813.1"/>
    <property type="molecule type" value="Genomic_DNA"/>
</dbReference>
<protein>
    <submittedName>
        <fullName evidence="2">Uncharacterized protein</fullName>
    </submittedName>
</protein>
<proteinExistence type="predicted"/>
<feature type="compositionally biased region" description="Basic residues" evidence="1">
    <location>
        <begin position="1"/>
        <end position="10"/>
    </location>
</feature>
<dbReference type="Proteomes" id="UP000799291">
    <property type="component" value="Unassembled WGS sequence"/>
</dbReference>
<dbReference type="AlphaFoldDB" id="A0A6G1J9E4"/>
<gene>
    <name evidence="2" type="ORF">K458DRAFT_203114</name>
</gene>
<sequence length="345" mass="39537">MPRATAKKRVRFGESTAAFPNKARRAAKSPHGEVPEDQEVEQLMENSAITLRNQQQSPLLRLPAELRERIWTLAFGARTIHPITSRRYLCKGVGQISYHVCWERLSDQDIYDLGRQGAAENDAFTWKAEELYEGKKYARYRGWAGVHDCADGFGAGWKGVPEVRLLVPRVCKQLYYEATPLMWKTTTLCFMAPWDFQDFVKAQRAAVALVQHLTLCPNWERNGWDAALTPQAVGAFASLQDLHLVIVAWDWDEREFDVMKSPPSYLRHMTNLVTQFQALPLKKESTTVWVTGHRDPYARGVPTDGFGVPDSRPRFSVEERRAVAERIRGLLLDWRPRRRTGRGRA</sequence>
<feature type="region of interest" description="Disordered" evidence="1">
    <location>
        <begin position="1"/>
        <end position="36"/>
    </location>
</feature>
<dbReference type="PANTHER" id="PTHR38790:SF4">
    <property type="entry name" value="2EXR DOMAIN-CONTAINING PROTEIN"/>
    <property type="match status" value="1"/>
</dbReference>
<dbReference type="OrthoDB" id="5413827at2759"/>
<organism evidence="2 3">
    <name type="scientific">Lentithecium fluviatile CBS 122367</name>
    <dbReference type="NCBI Taxonomy" id="1168545"/>
    <lineage>
        <taxon>Eukaryota</taxon>
        <taxon>Fungi</taxon>
        <taxon>Dikarya</taxon>
        <taxon>Ascomycota</taxon>
        <taxon>Pezizomycotina</taxon>
        <taxon>Dothideomycetes</taxon>
        <taxon>Pleosporomycetidae</taxon>
        <taxon>Pleosporales</taxon>
        <taxon>Massarineae</taxon>
        <taxon>Lentitheciaceae</taxon>
        <taxon>Lentithecium</taxon>
    </lineage>
</organism>
<reference evidence="2" key="1">
    <citation type="journal article" date="2020" name="Stud. Mycol.">
        <title>101 Dothideomycetes genomes: a test case for predicting lifestyles and emergence of pathogens.</title>
        <authorList>
            <person name="Haridas S."/>
            <person name="Albert R."/>
            <person name="Binder M."/>
            <person name="Bloem J."/>
            <person name="Labutti K."/>
            <person name="Salamov A."/>
            <person name="Andreopoulos B."/>
            <person name="Baker S."/>
            <person name="Barry K."/>
            <person name="Bills G."/>
            <person name="Bluhm B."/>
            <person name="Cannon C."/>
            <person name="Castanera R."/>
            <person name="Culley D."/>
            <person name="Daum C."/>
            <person name="Ezra D."/>
            <person name="Gonzalez J."/>
            <person name="Henrissat B."/>
            <person name="Kuo A."/>
            <person name="Liang C."/>
            <person name="Lipzen A."/>
            <person name="Lutzoni F."/>
            <person name="Magnuson J."/>
            <person name="Mondo S."/>
            <person name="Nolan M."/>
            <person name="Ohm R."/>
            <person name="Pangilinan J."/>
            <person name="Park H.-J."/>
            <person name="Ramirez L."/>
            <person name="Alfaro M."/>
            <person name="Sun H."/>
            <person name="Tritt A."/>
            <person name="Yoshinaga Y."/>
            <person name="Zwiers L.-H."/>
            <person name="Turgeon B."/>
            <person name="Goodwin S."/>
            <person name="Spatafora J."/>
            <person name="Crous P."/>
            <person name="Grigoriev I."/>
        </authorList>
    </citation>
    <scope>NUCLEOTIDE SEQUENCE</scope>
    <source>
        <strain evidence="2">CBS 122367</strain>
    </source>
</reference>
<keyword evidence="3" id="KW-1185">Reference proteome</keyword>
<evidence type="ECO:0000256" key="1">
    <source>
        <dbReference type="SAM" id="MobiDB-lite"/>
    </source>
</evidence>
<name>A0A6G1J9E4_9PLEO</name>
<evidence type="ECO:0000313" key="3">
    <source>
        <dbReference type="Proteomes" id="UP000799291"/>
    </source>
</evidence>